<feature type="domain" description="HTH araC/xylS-type" evidence="5">
    <location>
        <begin position="363"/>
        <end position="461"/>
    </location>
</feature>
<accession>A0ABW5QRV2</accession>
<dbReference type="PRINTS" id="PR00032">
    <property type="entry name" value="HTHARAC"/>
</dbReference>
<keyword evidence="1" id="KW-0805">Transcription regulation</keyword>
<dbReference type="RefSeq" id="WP_379269281.1">
    <property type="nucleotide sequence ID" value="NZ_JBHUGT010000031.1"/>
</dbReference>
<keyword evidence="8" id="KW-1185">Reference proteome</keyword>
<dbReference type="InterPro" id="IPR009057">
    <property type="entry name" value="Homeodomain-like_sf"/>
</dbReference>
<dbReference type="Proteomes" id="UP001597493">
    <property type="component" value="Unassembled WGS sequence"/>
</dbReference>
<dbReference type="SMART" id="SM00342">
    <property type="entry name" value="HTH_ARAC"/>
    <property type="match status" value="1"/>
</dbReference>
<reference evidence="8" key="1">
    <citation type="journal article" date="2019" name="Int. J. Syst. Evol. Microbiol.">
        <title>The Global Catalogue of Microorganisms (GCM) 10K type strain sequencing project: providing services to taxonomists for standard genome sequencing and annotation.</title>
        <authorList>
            <consortium name="The Broad Institute Genomics Platform"/>
            <consortium name="The Broad Institute Genome Sequencing Center for Infectious Disease"/>
            <person name="Wu L."/>
            <person name="Ma J."/>
        </authorList>
    </citation>
    <scope>NUCLEOTIDE SEQUENCE [LARGE SCALE GENOMIC DNA]</scope>
    <source>
        <strain evidence="8">TISTR 1827</strain>
    </source>
</reference>
<evidence type="ECO:0000259" key="5">
    <source>
        <dbReference type="PROSITE" id="PS01124"/>
    </source>
</evidence>
<comment type="caution">
    <text evidence="7">The sequence shown here is derived from an EMBL/GenBank/DDBJ whole genome shotgun (WGS) entry which is preliminary data.</text>
</comment>
<evidence type="ECO:0000256" key="4">
    <source>
        <dbReference type="PROSITE-ProRule" id="PRU00169"/>
    </source>
</evidence>
<gene>
    <name evidence="7" type="ORF">ACFSW5_02255</name>
</gene>
<dbReference type="Pfam" id="PF12833">
    <property type="entry name" value="HTH_18"/>
    <property type="match status" value="1"/>
</dbReference>
<dbReference type="InterPro" id="IPR020449">
    <property type="entry name" value="Tscrpt_reg_AraC-type_HTH"/>
</dbReference>
<dbReference type="SUPFAM" id="SSF52172">
    <property type="entry name" value="CheY-like"/>
    <property type="match status" value="1"/>
</dbReference>
<dbReference type="EMBL" id="JBHUMY010000001">
    <property type="protein sequence ID" value="MFD2659082.1"/>
    <property type="molecule type" value="Genomic_DNA"/>
</dbReference>
<evidence type="ECO:0000259" key="6">
    <source>
        <dbReference type="PROSITE" id="PS50110"/>
    </source>
</evidence>
<feature type="domain" description="Response regulatory" evidence="6">
    <location>
        <begin position="3"/>
        <end position="120"/>
    </location>
</feature>
<sequence>MIKAIVADSENLVRKGFLSMFDWSSFGIRIVGEAADGLSALRLLETEEADLLFTDIALPPLSGFELLERVRLLYPHIRSVVLARHSECDSILRALRLGAIDYIVKTRLDSDEAETTMLGIVDRLRWEENNRHRYSGGVPFKPMPSDTALVFVPLSGEARDEVRDLLRLPIVRRNSLTALGRMWLSPLHEPDAGDRGLRDSAAQLGGQWAVVLVSGLAGRLQSGLQHLADYLERLVFYANPAQSPLRITYEQWLELAADNGHRDELTEHEDLRWALNKSGWEAFAGGIRERKPSPCLFAPFAEKLCKEWNGLLFPAEKRDKMIAAIPNNRIWDDWKSWFLHFAEQAERRAFELSVSKEVLLSLVKAVRYMKRNSHAITNQKDVADHVNMSRSYFSLCFARFAGQPFGSALQGMRIERAKKLLLETDEPIYKIAHDAGFEDDKYFSRLFRKLAGRLPSDYRAEGRRHSAHDCEEYYIETRGNAGDA</sequence>
<dbReference type="InterPro" id="IPR018060">
    <property type="entry name" value="HTH_AraC"/>
</dbReference>
<dbReference type="Gene3D" id="1.10.10.60">
    <property type="entry name" value="Homeodomain-like"/>
    <property type="match status" value="2"/>
</dbReference>
<keyword evidence="2" id="KW-0238">DNA-binding</keyword>
<dbReference type="CDD" id="cd17536">
    <property type="entry name" value="REC_YesN-like"/>
    <property type="match status" value="1"/>
</dbReference>
<keyword evidence="3" id="KW-0804">Transcription</keyword>
<evidence type="ECO:0000256" key="2">
    <source>
        <dbReference type="ARBA" id="ARBA00023125"/>
    </source>
</evidence>
<evidence type="ECO:0000313" key="8">
    <source>
        <dbReference type="Proteomes" id="UP001597493"/>
    </source>
</evidence>
<evidence type="ECO:0000313" key="7">
    <source>
        <dbReference type="EMBL" id="MFD2659082.1"/>
    </source>
</evidence>
<dbReference type="PANTHER" id="PTHR43280:SF2">
    <property type="entry name" value="HTH-TYPE TRANSCRIPTIONAL REGULATOR EXSA"/>
    <property type="match status" value="1"/>
</dbReference>
<dbReference type="SMART" id="SM00448">
    <property type="entry name" value="REC"/>
    <property type="match status" value="1"/>
</dbReference>
<evidence type="ECO:0000256" key="3">
    <source>
        <dbReference type="ARBA" id="ARBA00023163"/>
    </source>
</evidence>
<dbReference type="InterPro" id="IPR011006">
    <property type="entry name" value="CheY-like_superfamily"/>
</dbReference>
<name>A0ABW5QRV2_9BACL</name>
<proteinExistence type="predicted"/>
<keyword evidence="4" id="KW-0597">Phosphoprotein</keyword>
<dbReference type="PROSITE" id="PS50110">
    <property type="entry name" value="RESPONSE_REGULATORY"/>
    <property type="match status" value="1"/>
</dbReference>
<organism evidence="7 8">
    <name type="scientific">Paenibacillus thailandensis</name>
    <dbReference type="NCBI Taxonomy" id="393250"/>
    <lineage>
        <taxon>Bacteria</taxon>
        <taxon>Bacillati</taxon>
        <taxon>Bacillota</taxon>
        <taxon>Bacilli</taxon>
        <taxon>Bacillales</taxon>
        <taxon>Paenibacillaceae</taxon>
        <taxon>Paenibacillus</taxon>
    </lineage>
</organism>
<feature type="modified residue" description="4-aspartylphosphate" evidence="4">
    <location>
        <position position="55"/>
    </location>
</feature>
<dbReference type="PANTHER" id="PTHR43280">
    <property type="entry name" value="ARAC-FAMILY TRANSCRIPTIONAL REGULATOR"/>
    <property type="match status" value="1"/>
</dbReference>
<evidence type="ECO:0000256" key="1">
    <source>
        <dbReference type="ARBA" id="ARBA00023015"/>
    </source>
</evidence>
<dbReference type="Pfam" id="PF00072">
    <property type="entry name" value="Response_reg"/>
    <property type="match status" value="1"/>
</dbReference>
<dbReference type="SUPFAM" id="SSF46689">
    <property type="entry name" value="Homeodomain-like"/>
    <property type="match status" value="1"/>
</dbReference>
<protein>
    <submittedName>
        <fullName evidence="7">Helix-turn-helix domain-containing protein</fullName>
    </submittedName>
</protein>
<dbReference type="Gene3D" id="3.40.50.2300">
    <property type="match status" value="1"/>
</dbReference>
<dbReference type="PROSITE" id="PS00041">
    <property type="entry name" value="HTH_ARAC_FAMILY_1"/>
    <property type="match status" value="1"/>
</dbReference>
<dbReference type="InterPro" id="IPR018062">
    <property type="entry name" value="HTH_AraC-typ_CS"/>
</dbReference>
<dbReference type="InterPro" id="IPR001789">
    <property type="entry name" value="Sig_transdc_resp-reg_receiver"/>
</dbReference>
<dbReference type="PROSITE" id="PS01124">
    <property type="entry name" value="HTH_ARAC_FAMILY_2"/>
    <property type="match status" value="1"/>
</dbReference>